<name>A0A6F8PNM1_9GAMM</name>
<reference evidence="2" key="1">
    <citation type="submission" date="2019-11" db="EMBL/GenBank/DDBJ databases">
        <title>Isolation and characterization of two novel species in the genus Thiomicrorhabdus.</title>
        <authorList>
            <person name="Mochizuki J."/>
            <person name="Kojima H."/>
            <person name="Fukui M."/>
        </authorList>
    </citation>
    <scope>NUCLEOTIDE SEQUENCE [LARGE SCALE GENOMIC DNA]</scope>
    <source>
        <strain evidence="2">AkT22</strain>
    </source>
</reference>
<dbReference type="PANTHER" id="PTHR43883">
    <property type="entry name" value="SLR0207 PROTEIN"/>
    <property type="match status" value="1"/>
</dbReference>
<dbReference type="Gene3D" id="3.40.50.300">
    <property type="entry name" value="P-loop containing nucleotide triphosphate hydrolases"/>
    <property type="match status" value="1"/>
</dbReference>
<accession>A0A6F8PNM1</accession>
<organism evidence="1 2">
    <name type="scientific">Thiosulfativibrio zosterae</name>
    <dbReference type="NCBI Taxonomy" id="2675053"/>
    <lineage>
        <taxon>Bacteria</taxon>
        <taxon>Pseudomonadati</taxon>
        <taxon>Pseudomonadota</taxon>
        <taxon>Gammaproteobacteria</taxon>
        <taxon>Thiotrichales</taxon>
        <taxon>Piscirickettsiaceae</taxon>
        <taxon>Thiosulfativibrio</taxon>
    </lineage>
</organism>
<dbReference type="EMBL" id="AP021888">
    <property type="protein sequence ID" value="BBP43695.1"/>
    <property type="molecule type" value="Genomic_DNA"/>
</dbReference>
<dbReference type="PANTHER" id="PTHR43883:SF1">
    <property type="entry name" value="GLUCONOKINASE"/>
    <property type="match status" value="1"/>
</dbReference>
<protein>
    <recommendedName>
        <fullName evidence="3">Aminoglycoside phosphotransferase domain-containing protein</fullName>
    </recommendedName>
</protein>
<keyword evidence="2" id="KW-1185">Reference proteome</keyword>
<dbReference type="KEGG" id="tzo:THMIRHAT_14410"/>
<dbReference type="AlphaFoldDB" id="A0A6F8PNM1"/>
<dbReference type="Pfam" id="PF13671">
    <property type="entry name" value="AAA_33"/>
    <property type="match status" value="1"/>
</dbReference>
<dbReference type="SUPFAM" id="SSF52540">
    <property type="entry name" value="P-loop containing nucleoside triphosphate hydrolases"/>
    <property type="match status" value="1"/>
</dbReference>
<dbReference type="InterPro" id="IPR027417">
    <property type="entry name" value="P-loop_NTPase"/>
</dbReference>
<evidence type="ECO:0008006" key="3">
    <source>
        <dbReference type="Google" id="ProtNLM"/>
    </source>
</evidence>
<evidence type="ECO:0000313" key="2">
    <source>
        <dbReference type="Proteomes" id="UP000501466"/>
    </source>
</evidence>
<proteinExistence type="predicted"/>
<dbReference type="InterPro" id="IPR011009">
    <property type="entry name" value="Kinase-like_dom_sf"/>
</dbReference>
<dbReference type="Gene3D" id="3.90.1200.10">
    <property type="match status" value="1"/>
</dbReference>
<dbReference type="InterPro" id="IPR052732">
    <property type="entry name" value="Cell-binding_unc_protein"/>
</dbReference>
<sequence length="538" mass="62496">MQTEQLIQHLLNPNTYTHPVNLITTIETHISIVFLTGDYAYKLKKPVNFGFLDFSTLEARQQFCGLELTLNRRTAPDLYLDVCPLFASANLAQLSFTPLRPNDEPIEYLVKMRQFDPNLVLGKHLQTATLNRTQVSFLAKTIANFHLNAESVNQDCDFGHPDNLIQPMLDNFPSLLSTFEHPELQYRLRQLAEWTHFTQKTFWDSLWARKENGFVKACHGDMHLDNIALINDQPILFDGIEFNEQFRWIDTLNDLAFLLIDLDYRQQFSLKRQILNDYINETVDFAGLKHLRFYQVYRAMVRSKITALRYHQFPANSLQRTEYWQRALDYLKQAEDYAYQVPSPQLILMQGISGSGKSYYAQQILKQQDYLTISSDRERKRLFGISALTRATEQQRAKLYSAQMNQATYERLQELTSQLLAEGFSVIVDATFLKAQHRQPYFDIARQTRASLMIFSIATNPEIAGQQILQRQTLNQDPSDADLSVMQHQLNVNETPNADFYVWQQPAGTEFDPLSFSNWAQDTQEKWQEILNASDIVP</sequence>
<dbReference type="RefSeq" id="WP_173291476.1">
    <property type="nucleotide sequence ID" value="NZ_AP021888.1"/>
</dbReference>
<gene>
    <name evidence="1" type="ORF">THMIRHAT_14410</name>
</gene>
<dbReference type="Proteomes" id="UP000501466">
    <property type="component" value="Chromosome"/>
</dbReference>
<evidence type="ECO:0000313" key="1">
    <source>
        <dbReference type="EMBL" id="BBP43695.1"/>
    </source>
</evidence>
<dbReference type="SUPFAM" id="SSF56112">
    <property type="entry name" value="Protein kinase-like (PK-like)"/>
    <property type="match status" value="1"/>
</dbReference>